<dbReference type="SMART" id="SM00256">
    <property type="entry name" value="FBOX"/>
    <property type="match status" value="1"/>
</dbReference>
<dbReference type="Proteomes" id="UP001457282">
    <property type="component" value="Unassembled WGS sequence"/>
</dbReference>
<dbReference type="InterPro" id="IPR050796">
    <property type="entry name" value="SCF_F-box_component"/>
</dbReference>
<accession>A0AAW1VQZ9</accession>
<evidence type="ECO:0000313" key="3">
    <source>
        <dbReference type="Proteomes" id="UP001457282"/>
    </source>
</evidence>
<dbReference type="PANTHER" id="PTHR31672">
    <property type="entry name" value="BNACNNG10540D PROTEIN"/>
    <property type="match status" value="1"/>
</dbReference>
<dbReference type="Pfam" id="PF00646">
    <property type="entry name" value="F-box"/>
    <property type="match status" value="1"/>
</dbReference>
<dbReference type="PANTHER" id="PTHR31672:SF10">
    <property type="entry name" value="F-BOX DOMAIN-CONTAINING PROTEIN"/>
    <property type="match status" value="1"/>
</dbReference>
<comment type="caution">
    <text evidence="2">The sequence shown here is derived from an EMBL/GenBank/DDBJ whole genome shotgun (WGS) entry which is preliminary data.</text>
</comment>
<dbReference type="InterPro" id="IPR017451">
    <property type="entry name" value="F-box-assoc_interact_dom"/>
</dbReference>
<gene>
    <name evidence="2" type="ORF">M0R45_034724</name>
</gene>
<proteinExistence type="predicted"/>
<keyword evidence="3" id="KW-1185">Reference proteome</keyword>
<sequence length="422" mass="48038">MSDYFPEEVIQKILLRLPIKSIIKATAVCKSWMSLIKSSTFIQSHLRTTIDSNDAHLLLFSASSLKDSDSYPRFLLHWDSPESGEYSEPSLPVTFLENQSVSLLTVVGTCNGLVCLEADHFDTVPSLLIWNPCIRKIVMLPSPPDCFTFSKYNDKYTTHGFGYDSYSNDYKVLRVVSLLGCHSNLSRLATAVQVYSLARGSWKSLSVSDVPIDFEGGSSPSFVNGILHTLEARLSVVEEHRKFGGDRFIASFNLATEVFGEIMIPEPLQKKICSIKRYGDSLALIKYDYDPTYRRGVLNRGCDIWVLKEYAVAESWTFLYNIVMVEANIYGFKRCGEVVLRGQSRMLSLDPISKQVKDFRTEDYIYFMDSFVESLVLLDHANAHFLPRRNKVLIRSCCWVSSTIAIQKKLIWILSNFEVYFL</sequence>
<dbReference type="SUPFAM" id="SSF81383">
    <property type="entry name" value="F-box domain"/>
    <property type="match status" value="1"/>
</dbReference>
<dbReference type="InterPro" id="IPR006527">
    <property type="entry name" value="F-box-assoc_dom_typ1"/>
</dbReference>
<dbReference type="NCBIfam" id="TIGR01640">
    <property type="entry name" value="F_box_assoc_1"/>
    <property type="match status" value="1"/>
</dbReference>
<dbReference type="EMBL" id="JBEDUW010000007">
    <property type="protein sequence ID" value="KAK9910779.1"/>
    <property type="molecule type" value="Genomic_DNA"/>
</dbReference>
<evidence type="ECO:0000313" key="2">
    <source>
        <dbReference type="EMBL" id="KAK9910779.1"/>
    </source>
</evidence>
<organism evidence="2 3">
    <name type="scientific">Rubus argutus</name>
    <name type="common">Southern blackberry</name>
    <dbReference type="NCBI Taxonomy" id="59490"/>
    <lineage>
        <taxon>Eukaryota</taxon>
        <taxon>Viridiplantae</taxon>
        <taxon>Streptophyta</taxon>
        <taxon>Embryophyta</taxon>
        <taxon>Tracheophyta</taxon>
        <taxon>Spermatophyta</taxon>
        <taxon>Magnoliopsida</taxon>
        <taxon>eudicotyledons</taxon>
        <taxon>Gunneridae</taxon>
        <taxon>Pentapetalae</taxon>
        <taxon>rosids</taxon>
        <taxon>fabids</taxon>
        <taxon>Rosales</taxon>
        <taxon>Rosaceae</taxon>
        <taxon>Rosoideae</taxon>
        <taxon>Rosoideae incertae sedis</taxon>
        <taxon>Rubus</taxon>
    </lineage>
</organism>
<dbReference type="InterPro" id="IPR036047">
    <property type="entry name" value="F-box-like_dom_sf"/>
</dbReference>
<evidence type="ECO:0000259" key="1">
    <source>
        <dbReference type="PROSITE" id="PS50181"/>
    </source>
</evidence>
<dbReference type="AlphaFoldDB" id="A0AAW1VQZ9"/>
<dbReference type="Gene3D" id="1.20.1280.50">
    <property type="match status" value="1"/>
</dbReference>
<dbReference type="Pfam" id="PF07734">
    <property type="entry name" value="FBA_1"/>
    <property type="match status" value="1"/>
</dbReference>
<dbReference type="InterPro" id="IPR001810">
    <property type="entry name" value="F-box_dom"/>
</dbReference>
<name>A0AAW1VQZ9_RUBAR</name>
<reference evidence="2 3" key="1">
    <citation type="journal article" date="2023" name="G3 (Bethesda)">
        <title>A chromosome-length genome assembly and annotation of blackberry (Rubus argutus, cv. 'Hillquist').</title>
        <authorList>
            <person name="Bruna T."/>
            <person name="Aryal R."/>
            <person name="Dudchenko O."/>
            <person name="Sargent D.J."/>
            <person name="Mead D."/>
            <person name="Buti M."/>
            <person name="Cavallini A."/>
            <person name="Hytonen T."/>
            <person name="Andres J."/>
            <person name="Pham M."/>
            <person name="Weisz D."/>
            <person name="Mascagni F."/>
            <person name="Usai G."/>
            <person name="Natali L."/>
            <person name="Bassil N."/>
            <person name="Fernandez G.E."/>
            <person name="Lomsadze A."/>
            <person name="Armour M."/>
            <person name="Olukolu B."/>
            <person name="Poorten T."/>
            <person name="Britton C."/>
            <person name="Davik J."/>
            <person name="Ashrafi H."/>
            <person name="Aiden E.L."/>
            <person name="Borodovsky M."/>
            <person name="Worthington M."/>
        </authorList>
    </citation>
    <scope>NUCLEOTIDE SEQUENCE [LARGE SCALE GENOMIC DNA]</scope>
    <source>
        <strain evidence="2">PI 553951</strain>
    </source>
</reference>
<dbReference type="PROSITE" id="PS50181">
    <property type="entry name" value="FBOX"/>
    <property type="match status" value="1"/>
</dbReference>
<feature type="domain" description="F-box" evidence="1">
    <location>
        <begin position="1"/>
        <end position="45"/>
    </location>
</feature>
<protein>
    <recommendedName>
        <fullName evidence="1">F-box domain-containing protein</fullName>
    </recommendedName>
</protein>